<evidence type="ECO:0000313" key="2">
    <source>
        <dbReference type="Proteomes" id="UP000006251"/>
    </source>
</evidence>
<name>K6Z003_9ALTE</name>
<dbReference type="STRING" id="1121922.GCA_000428905_03807"/>
<organism evidence="1 2">
    <name type="scientific">Brumicola pallidula DSM 14239 = ACAM 615</name>
    <dbReference type="NCBI Taxonomy" id="1121922"/>
    <lineage>
        <taxon>Bacteria</taxon>
        <taxon>Pseudomonadati</taxon>
        <taxon>Pseudomonadota</taxon>
        <taxon>Gammaproteobacteria</taxon>
        <taxon>Alteromonadales</taxon>
        <taxon>Alteromonadaceae</taxon>
        <taxon>Brumicola</taxon>
    </lineage>
</organism>
<dbReference type="EMBL" id="BAEQ01000046">
    <property type="protein sequence ID" value="GAC29546.1"/>
    <property type="molecule type" value="Genomic_DNA"/>
</dbReference>
<dbReference type="Gene3D" id="2.40.160.20">
    <property type="match status" value="1"/>
</dbReference>
<dbReference type="AlphaFoldDB" id="K6Z003"/>
<reference evidence="2" key="1">
    <citation type="journal article" date="2014" name="Environ. Microbiol.">
        <title>Comparative genomics of the marine bacterial genus Glaciecola reveals the high degree of genomic diversity and genomic characteristic for cold adaptation.</title>
        <authorList>
            <person name="Qin Q.L."/>
            <person name="Xie B.B."/>
            <person name="Yu Y."/>
            <person name="Shu Y.L."/>
            <person name="Rong J.C."/>
            <person name="Zhang Y.J."/>
            <person name="Zhao D.L."/>
            <person name="Chen X.L."/>
            <person name="Zhang X.Y."/>
            <person name="Chen B."/>
            <person name="Zhou B.C."/>
            <person name="Zhang Y.Z."/>
        </authorList>
    </citation>
    <scope>NUCLEOTIDE SEQUENCE [LARGE SCALE GENOMIC DNA]</scope>
    <source>
        <strain evidence="2">ACAM 615</strain>
    </source>
</reference>
<proteinExistence type="predicted"/>
<gene>
    <name evidence="1" type="ORF">GPAL_2695</name>
</gene>
<dbReference type="Proteomes" id="UP000006251">
    <property type="component" value="Unassembled WGS sequence"/>
</dbReference>
<dbReference type="Pfam" id="PF09411">
    <property type="entry name" value="PagL"/>
    <property type="match status" value="1"/>
</dbReference>
<evidence type="ECO:0000313" key="1">
    <source>
        <dbReference type="EMBL" id="GAC29546.1"/>
    </source>
</evidence>
<dbReference type="InterPro" id="IPR018550">
    <property type="entry name" value="Lipid-A_deacylase-rel"/>
</dbReference>
<sequence length="143" mass="16283">MGAINGPKRELTVAFGTANLFDGSRYAGYGLEYRDLPVWRKLRPIIGFSNTREHDQYAYIGVRYFFVLNEVWRFNPTFAIGLYNSGNGINLGGRVEFRSGFEFSRQISDRVHLGFGFSHLSNSRIYRSNPGTETLELSLTITL</sequence>
<accession>K6Z003</accession>
<protein>
    <submittedName>
        <fullName evidence="1">Uncharacterized protein</fullName>
    </submittedName>
</protein>
<keyword evidence="2" id="KW-1185">Reference proteome</keyword>
<comment type="caution">
    <text evidence="1">The sequence shown here is derived from an EMBL/GenBank/DDBJ whole genome shotgun (WGS) entry which is preliminary data.</text>
</comment>